<feature type="domain" description="AAA+ ATPase" evidence="1">
    <location>
        <begin position="52"/>
        <end position="202"/>
    </location>
</feature>
<dbReference type="SMART" id="SM00382">
    <property type="entry name" value="AAA"/>
    <property type="match status" value="1"/>
</dbReference>
<proteinExistence type="predicted"/>
<dbReference type="Pfam" id="PF13401">
    <property type="entry name" value="AAA_22"/>
    <property type="match status" value="1"/>
</dbReference>
<dbReference type="InterPro" id="IPR027417">
    <property type="entry name" value="P-loop_NTPase"/>
</dbReference>
<dbReference type="Proteomes" id="UP001054820">
    <property type="component" value="Chromosome"/>
</dbReference>
<dbReference type="Gene3D" id="1.10.101.10">
    <property type="entry name" value="PGBD-like superfamily/PGBD"/>
    <property type="match status" value="1"/>
</dbReference>
<evidence type="ECO:0000313" key="3">
    <source>
        <dbReference type="Proteomes" id="UP001054820"/>
    </source>
</evidence>
<dbReference type="InterPro" id="IPR002477">
    <property type="entry name" value="Peptidoglycan-bd-like"/>
</dbReference>
<gene>
    <name evidence="2" type="ORF">THMIRHAM_20930</name>
</gene>
<name>A0ABM7MFM6_9GAMM</name>
<dbReference type="SUPFAM" id="SSF47090">
    <property type="entry name" value="PGBD-like"/>
    <property type="match status" value="1"/>
</dbReference>
<dbReference type="EMBL" id="AP024202">
    <property type="protein sequence ID" value="BCN94308.1"/>
    <property type="molecule type" value="Genomic_DNA"/>
</dbReference>
<dbReference type="InterPro" id="IPR036365">
    <property type="entry name" value="PGBD-like_sf"/>
</dbReference>
<dbReference type="InterPro" id="IPR003593">
    <property type="entry name" value="AAA+_ATPase"/>
</dbReference>
<dbReference type="PANTHER" id="PTHR35894">
    <property type="entry name" value="GENERAL SECRETION PATHWAY PROTEIN A-RELATED"/>
    <property type="match status" value="1"/>
</dbReference>
<dbReference type="PANTHER" id="PTHR35894:SF5">
    <property type="entry name" value="MU-LIKE PROPHAGE FLUMU DNA TRANSPOSITION PROTEIN B"/>
    <property type="match status" value="1"/>
</dbReference>
<accession>A0ABM7MFM6</accession>
<dbReference type="InterPro" id="IPR036366">
    <property type="entry name" value="PGBDSf"/>
</dbReference>
<dbReference type="Pfam" id="PF01471">
    <property type="entry name" value="PG_binding_1"/>
    <property type="match status" value="1"/>
</dbReference>
<evidence type="ECO:0000259" key="1">
    <source>
        <dbReference type="SMART" id="SM00382"/>
    </source>
</evidence>
<protein>
    <recommendedName>
        <fullName evidence="1">AAA+ ATPase domain-containing protein</fullName>
    </recommendedName>
</protein>
<evidence type="ECO:0000313" key="2">
    <source>
        <dbReference type="EMBL" id="BCN94308.1"/>
    </source>
</evidence>
<dbReference type="InterPro" id="IPR052026">
    <property type="entry name" value="ExeA_AAA_ATPase_DNA-bind"/>
</dbReference>
<dbReference type="RefSeq" id="WP_237261773.1">
    <property type="nucleotide sequence ID" value="NZ_AP024202.1"/>
</dbReference>
<reference evidence="2" key="1">
    <citation type="journal article" date="2022" name="Arch. Microbiol.">
        <title>Thiomicrorhabdus immobilis sp. nov., a mesophilic sulfur-oxidizing bacterium isolated from sediment of a brackish lake in northern Japan.</title>
        <authorList>
            <person name="Kojima H."/>
            <person name="Mochizuki J."/>
            <person name="Kanda M."/>
            <person name="Watanabe T."/>
            <person name="Fukui M."/>
        </authorList>
    </citation>
    <scope>NUCLEOTIDE SEQUENCE</scope>
    <source>
        <strain evidence="2">Am19</strain>
    </source>
</reference>
<sequence>MDISLAIPNEGMFDRIGLTESPFPVTPDASNYFCSQRLESHVLELMHCIHVRKGFLLFTADVGLGKSTLSRYLINNLEEQNTDVSLVLNTFLQGIELLKAINDDFGLKVEGGVKTQLDALNSFLLRQYEQQRNCLIIIDDAQNLSAESLEMIRLISNFEVSTHKLVQILLIAQPEIMLTLNLPQIRQLKSRIALHIELAPFTEQEVLDYVNFRLATAGNDYDIHLTKKAGKKLHKLSKGYPRRINLIMDRALYALLVDASTVVNDKLITLANNDIEQTESMRNVQQAQANTYRYRAYLASFSILLALGMAVWQFAPDSWISKLNLQQAVSESQASLVLEGPASTKVTVRDKSLDTVEVSHTETVALKELPGQVIEEVTEPVLEPKNTELMRFLNGYGVSDDSGELEKAVEQNNWPVFQRKIAEQGWQLLINEKPFIEPSRSVMKLVFNNQKKHWLMLWKPKLRFDKYYFGMQSSQVAILQNLLKEQGFFKDKEDATIGSKTMYAVANFQRSLGLEPTGKADSLTLYFLTRDNSALAM</sequence>
<organism evidence="2 3">
    <name type="scientific">Thiomicrorhabdus immobilis</name>
    <dbReference type="NCBI Taxonomy" id="2791037"/>
    <lineage>
        <taxon>Bacteria</taxon>
        <taxon>Pseudomonadati</taxon>
        <taxon>Pseudomonadota</taxon>
        <taxon>Gammaproteobacteria</taxon>
        <taxon>Thiotrichales</taxon>
        <taxon>Piscirickettsiaceae</taxon>
        <taxon>Thiomicrorhabdus</taxon>
    </lineage>
</organism>
<dbReference type="SUPFAM" id="SSF52540">
    <property type="entry name" value="P-loop containing nucleoside triphosphate hydrolases"/>
    <property type="match status" value="1"/>
</dbReference>
<dbReference type="Gene3D" id="3.40.50.300">
    <property type="entry name" value="P-loop containing nucleotide triphosphate hydrolases"/>
    <property type="match status" value="1"/>
</dbReference>
<dbReference type="InterPro" id="IPR049945">
    <property type="entry name" value="AAA_22"/>
</dbReference>
<keyword evidence="3" id="KW-1185">Reference proteome</keyword>